<dbReference type="EMBL" id="CP000910">
    <property type="protein sequence ID" value="ABY22638.1"/>
    <property type="molecule type" value="Genomic_DNA"/>
</dbReference>
<evidence type="ECO:0000313" key="2">
    <source>
        <dbReference type="Proteomes" id="UP000002007"/>
    </source>
</evidence>
<evidence type="ECO:0000313" key="1">
    <source>
        <dbReference type="EMBL" id="ABY22638.1"/>
    </source>
</evidence>
<sequence length="32" mass="3630">MVFKLISLVFLKMTPRQKVFAALRPGQLALVL</sequence>
<dbReference type="Proteomes" id="UP000002007">
    <property type="component" value="Chromosome"/>
</dbReference>
<dbReference type="AlphaFoldDB" id="A9WQN9"/>
<dbReference type="HOGENOM" id="CLU_3391015_0_0_11"/>
<name>A9WQN9_RENSM</name>
<keyword evidence="2" id="KW-1185">Reference proteome</keyword>
<protein>
    <submittedName>
        <fullName evidence="1">Uncharacterized protein</fullName>
    </submittedName>
</protein>
<proteinExistence type="predicted"/>
<reference evidence="2" key="1">
    <citation type="journal article" date="2008" name="J. Bacteriol.">
        <title>Genome sequence of the fish pathogen Renibacterium salmoninarum suggests reductive evolution away from an environmental Arthrobacter ancestor.</title>
        <authorList>
            <person name="Wiens G.D."/>
            <person name="Rockey D.D."/>
            <person name="Wu Z."/>
            <person name="Chang J."/>
            <person name="Levy R."/>
            <person name="Crane S."/>
            <person name="Chen D.S."/>
            <person name="Capri G.R."/>
            <person name="Burnett J.R."/>
            <person name="Sudheesh P.S."/>
            <person name="Schipma M.J."/>
            <person name="Burd H."/>
            <person name="Bhattacharyya A."/>
            <person name="Rhodes L.D."/>
            <person name="Kaul R."/>
            <person name="Strom M.S."/>
        </authorList>
    </citation>
    <scope>NUCLEOTIDE SEQUENCE [LARGE SCALE GENOMIC DNA]</scope>
    <source>
        <strain evidence="2">ATCC 33209 / DSM 20767 / JCM 11484 / NBRC 15589 / NCIMB 2235</strain>
    </source>
</reference>
<accession>A9WQN9</accession>
<gene>
    <name evidence="1" type="ordered locus">RSal33209_0895</name>
</gene>
<dbReference type="KEGG" id="rsa:RSal33209_0895"/>
<organism evidence="1 2">
    <name type="scientific">Renibacterium salmoninarum (strain ATCC 33209 / DSM 20767 / JCM 11484 / NBRC 15589 / NCIMB 2235)</name>
    <dbReference type="NCBI Taxonomy" id="288705"/>
    <lineage>
        <taxon>Bacteria</taxon>
        <taxon>Bacillati</taxon>
        <taxon>Actinomycetota</taxon>
        <taxon>Actinomycetes</taxon>
        <taxon>Micrococcales</taxon>
        <taxon>Micrococcaceae</taxon>
        <taxon>Renibacterium</taxon>
    </lineage>
</organism>